<dbReference type="PANTHER" id="PTHR30578:SF0">
    <property type="entry name" value="ION-TRANSLOCATING OXIDOREDUCTASE COMPLEX SUBUNIT D"/>
    <property type="match status" value="1"/>
</dbReference>
<evidence type="ECO:0000256" key="5">
    <source>
        <dbReference type="ARBA" id="ARBA00022692"/>
    </source>
</evidence>
<keyword evidence="7 10" id="KW-0249">Electron transport</keyword>
<feature type="transmembrane region" description="Helical" evidence="10">
    <location>
        <begin position="106"/>
        <end position="125"/>
    </location>
</feature>
<evidence type="ECO:0000313" key="11">
    <source>
        <dbReference type="EMBL" id="QTQ13481.1"/>
    </source>
</evidence>
<dbReference type="RefSeq" id="WP_210120170.1">
    <property type="nucleotide sequence ID" value="NZ_CP054142.1"/>
</dbReference>
<accession>A0A975F2R6</accession>
<dbReference type="GO" id="GO:0005886">
    <property type="term" value="C:plasma membrane"/>
    <property type="evidence" value="ECO:0007669"/>
    <property type="project" value="UniProtKB-SubCell"/>
</dbReference>
<dbReference type="Pfam" id="PF03116">
    <property type="entry name" value="NQR2_RnfD_RnfE"/>
    <property type="match status" value="1"/>
</dbReference>
<keyword evidence="8 10" id="KW-1133">Transmembrane helix</keyword>
<dbReference type="NCBIfam" id="TIGR01946">
    <property type="entry name" value="rnfD"/>
    <property type="match status" value="1"/>
</dbReference>
<dbReference type="AlphaFoldDB" id="A0A975F2R6"/>
<name>A0A975F2R6_9SPIR</name>
<feature type="transmembrane region" description="Helical" evidence="10">
    <location>
        <begin position="187"/>
        <end position="209"/>
    </location>
</feature>
<dbReference type="EC" id="7.-.-.-" evidence="10"/>
<keyword evidence="1 10" id="KW-0813">Transport</keyword>
<feature type="transmembrane region" description="Helical" evidence="10">
    <location>
        <begin position="215"/>
        <end position="248"/>
    </location>
</feature>
<feature type="transmembrane region" description="Helical" evidence="10">
    <location>
        <begin position="49"/>
        <end position="70"/>
    </location>
</feature>
<evidence type="ECO:0000256" key="3">
    <source>
        <dbReference type="ARBA" id="ARBA00022630"/>
    </source>
</evidence>
<evidence type="ECO:0000256" key="7">
    <source>
        <dbReference type="ARBA" id="ARBA00022982"/>
    </source>
</evidence>
<dbReference type="EMBL" id="CP054142">
    <property type="protein sequence ID" value="QTQ13481.1"/>
    <property type="molecule type" value="Genomic_DNA"/>
</dbReference>
<evidence type="ECO:0000256" key="8">
    <source>
        <dbReference type="ARBA" id="ARBA00022989"/>
    </source>
</evidence>
<comment type="cofactor">
    <cofactor evidence="10">
        <name>FMN</name>
        <dbReference type="ChEBI" id="CHEBI:58210"/>
    </cofactor>
</comment>
<feature type="transmembrane region" description="Helical" evidence="10">
    <location>
        <begin position="26"/>
        <end position="43"/>
    </location>
</feature>
<evidence type="ECO:0000256" key="9">
    <source>
        <dbReference type="ARBA" id="ARBA00023136"/>
    </source>
</evidence>
<evidence type="ECO:0000256" key="2">
    <source>
        <dbReference type="ARBA" id="ARBA00022553"/>
    </source>
</evidence>
<comment type="caution">
    <text evidence="10">Lacks conserved residue(s) required for the propagation of feature annotation.</text>
</comment>
<feature type="modified residue" description="FMN phosphoryl threonine" evidence="10">
    <location>
        <position position="159"/>
    </location>
</feature>
<reference evidence="11 12" key="1">
    <citation type="journal article" date="2021" name="Microbiol. Resour. Announc.">
        <title>Complete Genome Sequences of Three Human Oral Treponema parvum Isolates.</title>
        <authorList>
            <person name="Zeng H."/>
            <person name="Watt R.M."/>
        </authorList>
    </citation>
    <scope>NUCLEOTIDE SEQUENCE [LARGE SCALE GENOMIC DNA]</scope>
    <source>
        <strain evidence="11 12">ATCC 700770</strain>
    </source>
</reference>
<evidence type="ECO:0000313" key="12">
    <source>
        <dbReference type="Proteomes" id="UP000671908"/>
    </source>
</evidence>
<keyword evidence="3 10" id="KW-0285">Flavoprotein</keyword>
<comment type="subunit">
    <text evidence="10">The complex is composed of six subunits: RnfA, RnfB, RnfC, RnfD, RnfE and RnfG.</text>
</comment>
<protein>
    <recommendedName>
        <fullName evidence="10">Ion-translocating oxidoreductase complex subunit D</fullName>
        <ecNumber evidence="10">7.-.-.-</ecNumber>
    </recommendedName>
    <alternativeName>
        <fullName evidence="10">Rnf electron transport complex subunit D</fullName>
    </alternativeName>
</protein>
<comment type="function">
    <text evidence="10">Part of a membrane-bound complex that couples electron transfer with translocation of ions across the membrane.</text>
</comment>
<keyword evidence="5 10" id="KW-0812">Transmembrane</keyword>
<keyword evidence="6 10" id="KW-1278">Translocase</keyword>
<comment type="similarity">
    <text evidence="10">Belongs to the NqrB/RnfD family.</text>
</comment>
<dbReference type="Proteomes" id="UP000671908">
    <property type="component" value="Chromosome"/>
</dbReference>
<comment type="subcellular location">
    <subcellularLocation>
        <location evidence="10">Cell membrane</location>
        <topology evidence="10">Multi-pass membrane protein</topology>
    </subcellularLocation>
</comment>
<dbReference type="GO" id="GO:0022900">
    <property type="term" value="P:electron transport chain"/>
    <property type="evidence" value="ECO:0007669"/>
    <property type="project" value="UniProtKB-UniRule"/>
</dbReference>
<evidence type="ECO:0000256" key="10">
    <source>
        <dbReference type="HAMAP-Rule" id="MF_00462"/>
    </source>
</evidence>
<gene>
    <name evidence="10" type="primary">rnfD</name>
    <name evidence="11" type="ORF">HRQ91_02865</name>
</gene>
<dbReference type="PANTHER" id="PTHR30578">
    <property type="entry name" value="ELECTRON TRANSPORT COMPLEX PROTEIN RNFD"/>
    <property type="match status" value="1"/>
</dbReference>
<dbReference type="GO" id="GO:0055085">
    <property type="term" value="P:transmembrane transport"/>
    <property type="evidence" value="ECO:0007669"/>
    <property type="project" value="InterPro"/>
</dbReference>
<keyword evidence="10" id="KW-1003">Cell membrane</keyword>
<keyword evidence="12" id="KW-1185">Reference proteome</keyword>
<dbReference type="InterPro" id="IPR004338">
    <property type="entry name" value="NqrB/RnfD"/>
</dbReference>
<keyword evidence="2 10" id="KW-0597">Phosphoprotein</keyword>
<evidence type="ECO:0000256" key="1">
    <source>
        <dbReference type="ARBA" id="ARBA00022448"/>
    </source>
</evidence>
<organism evidence="11 12">
    <name type="scientific">Treponema parvum</name>
    <dbReference type="NCBI Taxonomy" id="138851"/>
    <lineage>
        <taxon>Bacteria</taxon>
        <taxon>Pseudomonadati</taxon>
        <taxon>Spirochaetota</taxon>
        <taxon>Spirochaetia</taxon>
        <taxon>Spirochaetales</taxon>
        <taxon>Treponemataceae</taxon>
        <taxon>Treponema</taxon>
    </lineage>
</organism>
<keyword evidence="9 10" id="KW-0472">Membrane</keyword>
<sequence>MADLSLTQLKVSSSPHISEGLDAQTLMRLVLTALLPLSIYGVILYGKAALIRLLLSVVLAVAFEALFQLATKQKVTVKDRSAAVTGLLFALTLPPMVPLWQLAIGILFSIVVAKGFFGGLGANVYNPALAGRAFLFVSFPSSMGAVWVNPATDAVSSATVLSQIKSGTFAAGTEDYLNFFLGKRAGCIGETGIFLIIIAFVFLLATKVIDWRATIAMLVTASLAAFLSGGDVLMTLLSGGLLFGAVFMATDYATTPQTKPGRLVFGAACGFITFLIRKFGGYPEGVMFSILIMNSLTAFLNNLTGRKYGYKRIKKAEAKK</sequence>
<dbReference type="InterPro" id="IPR011303">
    <property type="entry name" value="RnfD_bac"/>
</dbReference>
<evidence type="ECO:0000256" key="4">
    <source>
        <dbReference type="ARBA" id="ARBA00022643"/>
    </source>
</evidence>
<dbReference type="HAMAP" id="MF_00462">
    <property type="entry name" value="RsxD_RnfD"/>
    <property type="match status" value="1"/>
</dbReference>
<keyword evidence="4 10" id="KW-0288">FMN</keyword>
<evidence type="ECO:0000256" key="6">
    <source>
        <dbReference type="ARBA" id="ARBA00022967"/>
    </source>
</evidence>
<feature type="transmembrane region" description="Helical" evidence="10">
    <location>
        <begin position="286"/>
        <end position="305"/>
    </location>
</feature>
<dbReference type="KEGG" id="tpav:HRQ91_02865"/>
<proteinExistence type="inferred from homology"/>